<sequence>MRIIDSLLKELDQETASTRKVLERVPEEHLKWKPHQKSMTLGQLALHIAIIPGAIAGLVSQEGLELPGFREDAQPATKAEILQALEGSHATAKESLGKLDDQKAMATWRLTRQGKELMAIPKIGVVRVILLNHLYHHRGQMTVYLRLLNIPLPAVYGSSADESAFGA</sequence>
<dbReference type="SUPFAM" id="SSF109854">
    <property type="entry name" value="DinB/YfiT-like putative metalloenzymes"/>
    <property type="match status" value="1"/>
</dbReference>
<feature type="binding site" evidence="3">
    <location>
        <position position="137"/>
    </location>
    <ligand>
        <name>a divalent metal cation</name>
        <dbReference type="ChEBI" id="CHEBI:60240"/>
    </ligand>
</feature>
<dbReference type="Proteomes" id="UP000176992">
    <property type="component" value="Unassembled WGS sequence"/>
</dbReference>
<feature type="binding site" evidence="3">
    <location>
        <position position="47"/>
    </location>
    <ligand>
        <name>a divalent metal cation</name>
        <dbReference type="ChEBI" id="CHEBI:60240"/>
    </ligand>
</feature>
<accession>A0A1F5YFM7</accession>
<dbReference type="AlphaFoldDB" id="A0A1F5YFM7"/>
<evidence type="ECO:0000313" key="5">
    <source>
        <dbReference type="Proteomes" id="UP000176992"/>
    </source>
</evidence>
<protein>
    <recommendedName>
        <fullName evidence="6">Damage-inducible protein DinB</fullName>
    </recommendedName>
</protein>
<evidence type="ECO:0008006" key="6">
    <source>
        <dbReference type="Google" id="ProtNLM"/>
    </source>
</evidence>
<proteinExistence type="inferred from homology"/>
<comment type="caution">
    <text evidence="4">The sequence shown here is derived from an EMBL/GenBank/DDBJ whole genome shotgun (WGS) entry which is preliminary data.</text>
</comment>
<reference evidence="4 5" key="1">
    <citation type="journal article" date="2016" name="Nat. Commun.">
        <title>Thousands of microbial genomes shed light on interconnected biogeochemical processes in an aquifer system.</title>
        <authorList>
            <person name="Anantharaman K."/>
            <person name="Brown C.T."/>
            <person name="Hug L.A."/>
            <person name="Sharon I."/>
            <person name="Castelle C.J."/>
            <person name="Probst A.J."/>
            <person name="Thomas B.C."/>
            <person name="Singh A."/>
            <person name="Wilkins M.J."/>
            <person name="Karaoz U."/>
            <person name="Brodie E.L."/>
            <person name="Williams K.H."/>
            <person name="Hubbard S.S."/>
            <person name="Banfield J.F."/>
        </authorList>
    </citation>
    <scope>NUCLEOTIDE SEQUENCE [LARGE SCALE GENOMIC DNA]</scope>
</reference>
<dbReference type="GO" id="GO:0046872">
    <property type="term" value="F:metal ion binding"/>
    <property type="evidence" value="ECO:0007669"/>
    <property type="project" value="UniProtKB-KW"/>
</dbReference>
<dbReference type="Gene3D" id="1.20.120.450">
    <property type="entry name" value="dinb family like domain"/>
    <property type="match status" value="1"/>
</dbReference>
<feature type="binding site" evidence="3">
    <location>
        <position position="133"/>
    </location>
    <ligand>
        <name>a divalent metal cation</name>
        <dbReference type="ChEBI" id="CHEBI:60240"/>
    </ligand>
</feature>
<comment type="similarity">
    <text evidence="1">Belongs to the DinB family.</text>
</comment>
<name>A0A1F5YFM7_9BACT</name>
<dbReference type="EMBL" id="MFIV01000052">
    <property type="protein sequence ID" value="OGF98964.1"/>
    <property type="molecule type" value="Genomic_DNA"/>
</dbReference>
<evidence type="ECO:0000313" key="4">
    <source>
        <dbReference type="EMBL" id="OGF98964.1"/>
    </source>
</evidence>
<gene>
    <name evidence="4" type="ORF">A2Z86_03570</name>
</gene>
<organism evidence="4 5">
    <name type="scientific">Candidatus Glassbacteria bacterium GWA2_58_10</name>
    <dbReference type="NCBI Taxonomy" id="1817865"/>
    <lineage>
        <taxon>Bacteria</taxon>
        <taxon>Candidatus Glassiibacteriota</taxon>
    </lineage>
</organism>
<dbReference type="InterPro" id="IPR007837">
    <property type="entry name" value="DinB"/>
</dbReference>
<dbReference type="Pfam" id="PF05163">
    <property type="entry name" value="DinB"/>
    <property type="match status" value="1"/>
</dbReference>
<keyword evidence="2 3" id="KW-0479">Metal-binding</keyword>
<evidence type="ECO:0000256" key="1">
    <source>
        <dbReference type="ARBA" id="ARBA00008635"/>
    </source>
</evidence>
<evidence type="ECO:0000256" key="3">
    <source>
        <dbReference type="PIRSR" id="PIRSR607837-1"/>
    </source>
</evidence>
<evidence type="ECO:0000256" key="2">
    <source>
        <dbReference type="ARBA" id="ARBA00022723"/>
    </source>
</evidence>
<dbReference type="InterPro" id="IPR034660">
    <property type="entry name" value="DinB/YfiT-like"/>
</dbReference>